<sequence>MIDHYVAFPSFRHCWSVTNNLATRGNMVDGAWIEDPKVVKNEFLSHFKERFNNPYASRLTLDMDFPYKLTIKQMHDLEQPFTKEEIKRAVWDCANVVDAANHFFNNGFCPKGGNSSFIALIPKTQGAKLVKDFRPISLIGSMYKIVAKILANRIVIVMGDLVNEVKYAFIANRQILDGPFILNEIIQWCKAKKKQTMIFKVDFEKAFDYVRLDFLDDVLKNFSFGVRWVIKVIHGEDGIDLLGSIKKNLGNEENTMFWEDTWKGEVPLKTLEFSVSSARNLIDDQTLEVLDQSCPDKGLDASQTLVG</sequence>
<protein>
    <submittedName>
        <fullName evidence="2">RNA-directed DNA polymerase, eukaryota, reverse transcriptase zinc-binding domain protein</fullName>
    </submittedName>
</protein>
<evidence type="ECO:0000313" key="2">
    <source>
        <dbReference type="EMBL" id="GJS80861.1"/>
    </source>
</evidence>
<keyword evidence="2" id="KW-0548">Nucleotidyltransferase</keyword>
<evidence type="ECO:0000259" key="1">
    <source>
        <dbReference type="Pfam" id="PF00078"/>
    </source>
</evidence>
<reference evidence="2" key="1">
    <citation type="journal article" date="2022" name="Int. J. Mol. Sci.">
        <title>Draft Genome of Tanacetum Coccineum: Genomic Comparison of Closely Related Tanacetum-Family Plants.</title>
        <authorList>
            <person name="Yamashiro T."/>
            <person name="Shiraishi A."/>
            <person name="Nakayama K."/>
            <person name="Satake H."/>
        </authorList>
    </citation>
    <scope>NUCLEOTIDE SEQUENCE</scope>
</reference>
<dbReference type="GO" id="GO:0003964">
    <property type="term" value="F:RNA-directed DNA polymerase activity"/>
    <property type="evidence" value="ECO:0007669"/>
    <property type="project" value="UniProtKB-KW"/>
</dbReference>
<gene>
    <name evidence="2" type="ORF">Tco_0747402</name>
</gene>
<proteinExistence type="predicted"/>
<dbReference type="Proteomes" id="UP001151760">
    <property type="component" value="Unassembled WGS sequence"/>
</dbReference>
<reference evidence="2" key="2">
    <citation type="submission" date="2022-01" db="EMBL/GenBank/DDBJ databases">
        <authorList>
            <person name="Yamashiro T."/>
            <person name="Shiraishi A."/>
            <person name="Satake H."/>
            <person name="Nakayama K."/>
        </authorList>
    </citation>
    <scope>NUCLEOTIDE SEQUENCE</scope>
</reference>
<name>A0ABQ4YTU1_9ASTR</name>
<evidence type="ECO:0000313" key="3">
    <source>
        <dbReference type="Proteomes" id="UP001151760"/>
    </source>
</evidence>
<dbReference type="Pfam" id="PF00078">
    <property type="entry name" value="RVT_1"/>
    <property type="match status" value="1"/>
</dbReference>
<comment type="caution">
    <text evidence="2">The sequence shown here is derived from an EMBL/GenBank/DDBJ whole genome shotgun (WGS) entry which is preliminary data.</text>
</comment>
<dbReference type="PANTHER" id="PTHR31635">
    <property type="entry name" value="REVERSE TRANSCRIPTASE DOMAIN-CONTAINING PROTEIN-RELATED"/>
    <property type="match status" value="1"/>
</dbReference>
<dbReference type="PANTHER" id="PTHR31635:SF196">
    <property type="entry name" value="REVERSE TRANSCRIPTASE DOMAIN-CONTAINING PROTEIN-RELATED"/>
    <property type="match status" value="1"/>
</dbReference>
<keyword evidence="3" id="KW-1185">Reference proteome</keyword>
<accession>A0ABQ4YTU1</accession>
<keyword evidence="2" id="KW-0808">Transferase</keyword>
<keyword evidence="2" id="KW-0695">RNA-directed DNA polymerase</keyword>
<feature type="domain" description="Reverse transcriptase" evidence="1">
    <location>
        <begin position="121"/>
        <end position="233"/>
    </location>
</feature>
<dbReference type="InterPro" id="IPR000477">
    <property type="entry name" value="RT_dom"/>
</dbReference>
<dbReference type="EMBL" id="BQNB010010703">
    <property type="protein sequence ID" value="GJS80861.1"/>
    <property type="molecule type" value="Genomic_DNA"/>
</dbReference>
<organism evidence="2 3">
    <name type="scientific">Tanacetum coccineum</name>
    <dbReference type="NCBI Taxonomy" id="301880"/>
    <lineage>
        <taxon>Eukaryota</taxon>
        <taxon>Viridiplantae</taxon>
        <taxon>Streptophyta</taxon>
        <taxon>Embryophyta</taxon>
        <taxon>Tracheophyta</taxon>
        <taxon>Spermatophyta</taxon>
        <taxon>Magnoliopsida</taxon>
        <taxon>eudicotyledons</taxon>
        <taxon>Gunneridae</taxon>
        <taxon>Pentapetalae</taxon>
        <taxon>asterids</taxon>
        <taxon>campanulids</taxon>
        <taxon>Asterales</taxon>
        <taxon>Asteraceae</taxon>
        <taxon>Asteroideae</taxon>
        <taxon>Anthemideae</taxon>
        <taxon>Anthemidinae</taxon>
        <taxon>Tanacetum</taxon>
    </lineage>
</organism>